<dbReference type="OrthoDB" id="1934563at2759"/>
<feature type="repeat" description="PPR" evidence="11">
    <location>
        <begin position="230"/>
        <end position="264"/>
    </location>
</feature>
<dbReference type="Pfam" id="PF23473">
    <property type="entry name" value="LysM3_LYK4_5"/>
    <property type="match status" value="1"/>
</dbReference>
<dbReference type="Gene3D" id="1.10.510.10">
    <property type="entry name" value="Transferase(Phosphotransferase) domain 1"/>
    <property type="match status" value="1"/>
</dbReference>
<feature type="repeat" description="PPR" evidence="11">
    <location>
        <begin position="129"/>
        <end position="163"/>
    </location>
</feature>
<feature type="repeat" description="PPR" evidence="11">
    <location>
        <begin position="332"/>
        <end position="366"/>
    </location>
</feature>
<feature type="transmembrane region" description="Helical" evidence="13">
    <location>
        <begin position="544"/>
        <end position="561"/>
    </location>
</feature>
<dbReference type="Pfam" id="PF23446">
    <property type="entry name" value="LysM1_NFP_LYK"/>
    <property type="match status" value="1"/>
</dbReference>
<dbReference type="GO" id="GO:0005886">
    <property type="term" value="C:plasma membrane"/>
    <property type="evidence" value="ECO:0007669"/>
    <property type="project" value="UniProtKB-SubCell"/>
</dbReference>
<dbReference type="InterPro" id="IPR056563">
    <property type="entry name" value="LysM3_LYK4_5"/>
</dbReference>
<comment type="subcellular location">
    <subcellularLocation>
        <location evidence="1">Cell membrane</location>
        <topology evidence="1">Single-pass membrane protein</topology>
    </subcellularLocation>
</comment>
<keyword evidence="4" id="KW-0732">Signal</keyword>
<dbReference type="PANTHER" id="PTHR45927">
    <property type="entry name" value="LYSM-DOMAIN RECEPTOR-LIKE KINASE-RELATED"/>
    <property type="match status" value="1"/>
</dbReference>
<dbReference type="InterPro" id="IPR056562">
    <property type="entry name" value="LysM2_CERK1_LYK3_4_5"/>
</dbReference>
<reference evidence="16" key="1">
    <citation type="submission" date="2022-05" db="EMBL/GenBank/DDBJ databases">
        <title>The Musa troglodytarum L. genome provides insights into the mechanism of non-climacteric behaviour and enrichment of carotenoids.</title>
        <authorList>
            <person name="Wang J."/>
        </authorList>
    </citation>
    <scope>NUCLEOTIDE SEQUENCE</scope>
    <source>
        <tissue evidence="16">Leaf</tissue>
    </source>
</reference>
<dbReference type="InterPro" id="IPR052611">
    <property type="entry name" value="Plant_RLK_LysM"/>
</dbReference>
<evidence type="ECO:0000259" key="15">
    <source>
        <dbReference type="PROSITE" id="PS51782"/>
    </source>
</evidence>
<feature type="repeat" description="PPR" evidence="11">
    <location>
        <begin position="301"/>
        <end position="331"/>
    </location>
</feature>
<evidence type="ECO:0000256" key="12">
    <source>
        <dbReference type="SAM" id="MobiDB-lite"/>
    </source>
</evidence>
<evidence type="ECO:0000256" key="13">
    <source>
        <dbReference type="SAM" id="Phobius"/>
    </source>
</evidence>
<dbReference type="Pfam" id="PF13041">
    <property type="entry name" value="PPR_2"/>
    <property type="match status" value="2"/>
</dbReference>
<feature type="region of interest" description="Disordered" evidence="12">
    <location>
        <begin position="774"/>
        <end position="800"/>
    </location>
</feature>
<keyword evidence="5" id="KW-0677">Repeat</keyword>
<evidence type="ECO:0000256" key="4">
    <source>
        <dbReference type="ARBA" id="ARBA00022729"/>
    </source>
</evidence>
<dbReference type="PROSITE" id="PS50011">
    <property type="entry name" value="PROTEIN_KINASE_DOM"/>
    <property type="match status" value="1"/>
</dbReference>
<keyword evidence="3 13" id="KW-0812">Transmembrane</keyword>
<name>A0A9E7FF94_9LILI</name>
<evidence type="ECO:0000256" key="7">
    <source>
        <dbReference type="ARBA" id="ARBA00022840"/>
    </source>
</evidence>
<dbReference type="SUPFAM" id="SSF56112">
    <property type="entry name" value="Protein kinase-like (PK-like)"/>
    <property type="match status" value="1"/>
</dbReference>
<evidence type="ECO:0000256" key="5">
    <source>
        <dbReference type="ARBA" id="ARBA00022737"/>
    </source>
</evidence>
<dbReference type="PROSITE" id="PS51782">
    <property type="entry name" value="LYSM"/>
    <property type="match status" value="1"/>
</dbReference>
<evidence type="ECO:0000256" key="10">
    <source>
        <dbReference type="ARBA" id="ARBA00023157"/>
    </source>
</evidence>
<dbReference type="InterPro" id="IPR000719">
    <property type="entry name" value="Prot_kinase_dom"/>
</dbReference>
<dbReference type="InterPro" id="IPR002885">
    <property type="entry name" value="PPR_rpt"/>
</dbReference>
<keyword evidence="9 13" id="KW-0472">Membrane</keyword>
<evidence type="ECO:0000256" key="2">
    <source>
        <dbReference type="ARBA" id="ARBA00022475"/>
    </source>
</evidence>
<feature type="domain" description="LysM" evidence="15">
    <location>
        <begin position="722"/>
        <end position="766"/>
    </location>
</feature>
<dbReference type="FunFam" id="1.25.40.10:FF:000427">
    <property type="entry name" value="Pentatricopeptide repeat-containing protein chloroplastic"/>
    <property type="match status" value="1"/>
</dbReference>
<keyword evidence="6" id="KW-0547">Nucleotide-binding</keyword>
<evidence type="ECO:0000256" key="3">
    <source>
        <dbReference type="ARBA" id="ARBA00022692"/>
    </source>
</evidence>
<evidence type="ECO:0000256" key="8">
    <source>
        <dbReference type="ARBA" id="ARBA00022989"/>
    </source>
</evidence>
<dbReference type="InterPro" id="IPR018392">
    <property type="entry name" value="LysM"/>
</dbReference>
<dbReference type="Pfam" id="PF20431">
    <property type="entry name" value="E_motif"/>
    <property type="match status" value="1"/>
</dbReference>
<evidence type="ECO:0000256" key="9">
    <source>
        <dbReference type="ARBA" id="ARBA00023136"/>
    </source>
</evidence>
<keyword evidence="7" id="KW-0067">ATP-binding</keyword>
<dbReference type="InterPro" id="IPR056561">
    <property type="entry name" value="NFP_LYK_LysM1"/>
</dbReference>
<evidence type="ECO:0000313" key="17">
    <source>
        <dbReference type="Proteomes" id="UP001055439"/>
    </source>
</evidence>
<keyword evidence="8 13" id="KW-1133">Transmembrane helix</keyword>
<sequence>MARRADYFELVMTRKALLGFSSTYFESVMSRGSPLLKRLSVGSPTRLPAALFRPPRTLPTSDSTAVGFHEREQSLISFLESQVHARIVRTGFEQHVFVVGRLISFCSGSEQRGCMDYASAVFRQLNWPDGFLWSTMIRGFGRANRPAEAFLFYRRMREEGKNADNFTFSFLLKICGQLSAVELGKQVHCCVLKVGVDSHVFVCNSLIHTYALFDDVVAARRVFEESSERDVVSWNSLIAGYVHCGLHHEALKMFLRMLRSSFLGPDDATLVVILSACSRLGASDFGRWVHSIVGSSTHGCRLSVANSLIDMYAKCGAIDRAVEVFDDMTERDTVSWNSLILGLAMHGRAAEAISLFERMRGCELAEPNDITFLGVLCACSHGGLVEEGRRYFDKMTRDYNISPGVRHYGCLVDILGRSGQVREAFQVIRNMPMECNAVVWRTLLGACRVHGDLELGQRVQEHLEEMEPYHHSSDYMLLSHMYAKAGHWNDVFEVREAMRERGVQKPEPGNSSRGFVSRQHIDRIRSRSVGFSRRTAMTTRSDPHLAFFLALVLLCLVFCNAQQQYENNRQLNCATTDPSTLGYTCNGVRSCPSYLTFRSQIAYQSPVLIAYLLGADAGNISRINGVATEFATVPKDQLVLVPVPCSCSGGYYQHNVSYTLTSGDTYFIVANDTYQGLSTCQALIAQNPYGSLNLSAGLRVDVPLRCACPTAEQTSSGIKYLLTYLITWGDDVPTIADRFHADYQAVLHANNLSSSSTIFPFTTLLVPLETEPTKDEVASSPSVPPPSRPADTPPNDGSGGSSSGHKWVFVGVGIGVGLLALCCAGGLIWFLCYRQRRRLRLPVSDVPVPFKTVESSADYSELSDKSAIETLTVYEFRALEAATAAFGEDHRIMGSVYRGVINGDAAAIKRLKGDVSNEINILKQLNHSNVIRLSGFCLHDGNTYLVYEFAEKRSLGDWLHRHNKNDSSSCLSWKERVQIAHDVAHGLNYLHNYANPPYVHQNLKSSNILLDGELRAKLANFGLARPMEDGERPHLTRHVVGTQGYMAPEYLEHGLVTPKLDVFAFGVVMLELLSGKEAAFKKEGEKEETLLWACVGSVMSGEDARGRLMAFLDPCLGRQYPLELAHAMAELAMLCVARDPGSRPSMTEVLVSLSAIHDSTLDWDPSDLADSSSMIHGR</sequence>
<keyword evidence="17" id="KW-1185">Reference proteome</keyword>
<evidence type="ECO:0000259" key="14">
    <source>
        <dbReference type="PROSITE" id="PS50011"/>
    </source>
</evidence>
<dbReference type="Pfam" id="PF23472">
    <property type="entry name" value="LysM2_CERK1_LYK3_4_5"/>
    <property type="match status" value="1"/>
</dbReference>
<dbReference type="InterPro" id="IPR011990">
    <property type="entry name" value="TPR-like_helical_dom_sf"/>
</dbReference>
<dbReference type="GO" id="GO:0005524">
    <property type="term" value="F:ATP binding"/>
    <property type="evidence" value="ECO:0007669"/>
    <property type="project" value="UniProtKB-KW"/>
</dbReference>
<dbReference type="FunFam" id="1.10.510.10:FF:000468">
    <property type="entry name" value="PTI1-like tyrosine-protein kinase 3"/>
    <property type="match status" value="1"/>
</dbReference>
<evidence type="ECO:0000256" key="1">
    <source>
        <dbReference type="ARBA" id="ARBA00004162"/>
    </source>
</evidence>
<dbReference type="Pfam" id="PF01535">
    <property type="entry name" value="PPR"/>
    <property type="match status" value="4"/>
</dbReference>
<keyword evidence="10" id="KW-1015">Disulfide bond</keyword>
<dbReference type="Gene3D" id="3.30.200.20">
    <property type="entry name" value="Phosphorylase Kinase, domain 1"/>
    <property type="match status" value="1"/>
</dbReference>
<evidence type="ECO:0000256" key="11">
    <source>
        <dbReference type="PROSITE-ProRule" id="PRU00708"/>
    </source>
</evidence>
<dbReference type="PROSITE" id="PS51375">
    <property type="entry name" value="PPR"/>
    <property type="match status" value="5"/>
</dbReference>
<dbReference type="InterPro" id="IPR036779">
    <property type="entry name" value="LysM_dom_sf"/>
</dbReference>
<feature type="compositionally biased region" description="Pro residues" evidence="12">
    <location>
        <begin position="782"/>
        <end position="792"/>
    </location>
</feature>
<protein>
    <submittedName>
        <fullName evidence="16">STYKc</fullName>
    </submittedName>
</protein>
<dbReference type="InterPro" id="IPR011009">
    <property type="entry name" value="Kinase-like_dom_sf"/>
</dbReference>
<dbReference type="EMBL" id="CP097506">
    <property type="protein sequence ID" value="URD95179.1"/>
    <property type="molecule type" value="Genomic_DNA"/>
</dbReference>
<gene>
    <name evidence="16" type="ORF">MUK42_31643</name>
</gene>
<dbReference type="Pfam" id="PF00069">
    <property type="entry name" value="Pkinase"/>
    <property type="match status" value="1"/>
</dbReference>
<dbReference type="GO" id="GO:0004672">
    <property type="term" value="F:protein kinase activity"/>
    <property type="evidence" value="ECO:0007669"/>
    <property type="project" value="InterPro"/>
</dbReference>
<evidence type="ECO:0000256" key="6">
    <source>
        <dbReference type="ARBA" id="ARBA00022741"/>
    </source>
</evidence>
<dbReference type="CDD" id="cd00118">
    <property type="entry name" value="LysM"/>
    <property type="match status" value="1"/>
</dbReference>
<dbReference type="Gene3D" id="1.25.40.10">
    <property type="entry name" value="Tetratricopeptide repeat domain"/>
    <property type="match status" value="3"/>
</dbReference>
<evidence type="ECO:0000313" key="16">
    <source>
        <dbReference type="EMBL" id="URD95179.1"/>
    </source>
</evidence>
<dbReference type="PANTHER" id="PTHR45927:SF6">
    <property type="entry name" value="PROTEIN LYK5"/>
    <property type="match status" value="1"/>
</dbReference>
<dbReference type="Gene3D" id="3.10.350.10">
    <property type="entry name" value="LysM domain"/>
    <property type="match status" value="1"/>
</dbReference>
<keyword evidence="2" id="KW-1003">Cell membrane</keyword>
<accession>A0A9E7FF94</accession>
<dbReference type="AlphaFoldDB" id="A0A9E7FF94"/>
<feature type="transmembrane region" description="Helical" evidence="13">
    <location>
        <begin position="807"/>
        <end position="831"/>
    </location>
</feature>
<dbReference type="NCBIfam" id="TIGR00756">
    <property type="entry name" value="PPR"/>
    <property type="match status" value="4"/>
</dbReference>
<feature type="domain" description="Protein kinase" evidence="14">
    <location>
        <begin position="875"/>
        <end position="1160"/>
    </location>
</feature>
<feature type="repeat" description="PPR" evidence="11">
    <location>
        <begin position="471"/>
        <end position="505"/>
    </location>
</feature>
<dbReference type="InterPro" id="IPR046848">
    <property type="entry name" value="E_motif"/>
</dbReference>
<dbReference type="FunFam" id="1.25.40.10:FF:000345">
    <property type="entry name" value="Pentatricopeptide repeat-containing protein"/>
    <property type="match status" value="1"/>
</dbReference>
<proteinExistence type="predicted"/>
<organism evidence="16 17">
    <name type="scientific">Musa troglodytarum</name>
    <name type="common">fe'i banana</name>
    <dbReference type="NCBI Taxonomy" id="320322"/>
    <lineage>
        <taxon>Eukaryota</taxon>
        <taxon>Viridiplantae</taxon>
        <taxon>Streptophyta</taxon>
        <taxon>Embryophyta</taxon>
        <taxon>Tracheophyta</taxon>
        <taxon>Spermatophyta</taxon>
        <taxon>Magnoliopsida</taxon>
        <taxon>Liliopsida</taxon>
        <taxon>Zingiberales</taxon>
        <taxon>Musaceae</taxon>
        <taxon>Musa</taxon>
    </lineage>
</organism>
<dbReference type="Proteomes" id="UP001055439">
    <property type="component" value="Chromosome 4"/>
</dbReference>